<dbReference type="PANTHER" id="PTHR43711:SF1">
    <property type="entry name" value="HISTIDINE KINASE 1"/>
    <property type="match status" value="1"/>
</dbReference>
<comment type="catalytic activity">
    <reaction evidence="1">
        <text>ATP + protein L-histidine = ADP + protein N-phospho-L-histidine.</text>
        <dbReference type="EC" id="2.7.13.3"/>
    </reaction>
</comment>
<proteinExistence type="predicted"/>
<evidence type="ECO:0000256" key="4">
    <source>
        <dbReference type="ARBA" id="ARBA00022679"/>
    </source>
</evidence>
<keyword evidence="10" id="KW-1133">Transmembrane helix</keyword>
<keyword evidence="8" id="KW-0175">Coiled coil</keyword>
<evidence type="ECO:0000313" key="13">
    <source>
        <dbReference type="EMBL" id="QSG05748.1"/>
    </source>
</evidence>
<dbReference type="PROSITE" id="PS50109">
    <property type="entry name" value="HIS_KIN"/>
    <property type="match status" value="1"/>
</dbReference>
<dbReference type="InterPro" id="IPR003594">
    <property type="entry name" value="HATPase_dom"/>
</dbReference>
<feature type="region of interest" description="Disordered" evidence="9">
    <location>
        <begin position="1"/>
        <end position="28"/>
    </location>
</feature>
<keyword evidence="3" id="KW-0597">Phosphoprotein</keyword>
<evidence type="ECO:0000259" key="11">
    <source>
        <dbReference type="PROSITE" id="PS50109"/>
    </source>
</evidence>
<feature type="coiled-coil region" evidence="8">
    <location>
        <begin position="378"/>
        <end position="415"/>
    </location>
</feature>
<evidence type="ECO:0000256" key="8">
    <source>
        <dbReference type="SAM" id="Coils"/>
    </source>
</evidence>
<gene>
    <name evidence="13" type="ORF">HSR121_1405</name>
</gene>
<keyword evidence="7" id="KW-0807">Transducer</keyword>
<feature type="compositionally biased region" description="Low complexity" evidence="9">
    <location>
        <begin position="7"/>
        <end position="28"/>
    </location>
</feature>
<dbReference type="Pfam" id="PF00512">
    <property type="entry name" value="HisKA"/>
    <property type="match status" value="1"/>
</dbReference>
<evidence type="ECO:0000256" key="5">
    <source>
        <dbReference type="ARBA" id="ARBA00022777"/>
    </source>
</evidence>
<dbReference type="GO" id="GO:0000155">
    <property type="term" value="F:phosphorelay sensor kinase activity"/>
    <property type="evidence" value="ECO:0007669"/>
    <property type="project" value="InterPro"/>
</dbReference>
<dbReference type="Proteomes" id="UP000663525">
    <property type="component" value="Chromosome"/>
</dbReference>
<keyword evidence="4" id="KW-0808">Transferase</keyword>
<feature type="domain" description="HAMP" evidence="12">
    <location>
        <begin position="334"/>
        <end position="386"/>
    </location>
</feature>
<protein>
    <recommendedName>
        <fullName evidence="2">histidine kinase</fullName>
        <ecNumber evidence="2">2.7.13.3</ecNumber>
    </recommendedName>
</protein>
<dbReference type="InterPro" id="IPR003660">
    <property type="entry name" value="HAMP_dom"/>
</dbReference>
<evidence type="ECO:0000256" key="3">
    <source>
        <dbReference type="ARBA" id="ARBA00022553"/>
    </source>
</evidence>
<keyword evidence="6" id="KW-0902">Two-component regulatory system</keyword>
<dbReference type="SMART" id="SM00387">
    <property type="entry name" value="HATPase_c"/>
    <property type="match status" value="1"/>
</dbReference>
<dbReference type="InterPro" id="IPR005467">
    <property type="entry name" value="His_kinase_dom"/>
</dbReference>
<evidence type="ECO:0000256" key="2">
    <source>
        <dbReference type="ARBA" id="ARBA00012438"/>
    </source>
</evidence>
<dbReference type="InterPro" id="IPR036097">
    <property type="entry name" value="HisK_dim/P_sf"/>
</dbReference>
<feature type="region of interest" description="Disordered" evidence="9">
    <location>
        <begin position="158"/>
        <end position="179"/>
    </location>
</feature>
<dbReference type="PANTHER" id="PTHR43711">
    <property type="entry name" value="TWO-COMPONENT HISTIDINE KINASE"/>
    <property type="match status" value="1"/>
</dbReference>
<dbReference type="GO" id="GO:0016020">
    <property type="term" value="C:membrane"/>
    <property type="evidence" value="ECO:0007669"/>
    <property type="project" value="InterPro"/>
</dbReference>
<dbReference type="InterPro" id="IPR050736">
    <property type="entry name" value="Sensor_HK_Regulatory"/>
</dbReference>
<dbReference type="EMBL" id="CP064787">
    <property type="protein sequence ID" value="QSG05748.1"/>
    <property type="molecule type" value="Genomic_DNA"/>
</dbReference>
<dbReference type="PRINTS" id="PR00344">
    <property type="entry name" value="BCTRLSENSOR"/>
</dbReference>
<keyword evidence="10" id="KW-0472">Membrane</keyword>
<dbReference type="SUPFAM" id="SSF47384">
    <property type="entry name" value="Homodimeric domain of signal transducing histidine kinase"/>
    <property type="match status" value="1"/>
</dbReference>
<sequence>MSSGRDSGSNGSTPRGSSGTSGRGSDSPSLYRAVYRRVTPAFVRRRLGAKFLVALLLVAVLISVIGFATYVEIQGTIQEEATDELEMTGQLRAQSVSQWVAGTRAQTALVADPQLAPNETALNASLSAAKAGGGSAIIDIHYVDTDRNTVLASTNDDYERRGLDDDESDRSSSDEVGSNWIDPLARLGEDSDAVTFSRRSYTVGGDRAIALVSRVTENSAVVVVSRFVPTFDDSDIRTTLVTAEGNRVATTDAAREFERTDAFTAAVEAGTSRTIEAGGEVRTYVPVEGTDWIAVSTAPKDDLYSVSATVGRNVLLLAVTALASLAAVGFILGRNTVVPLVALKEHVRAIESGSLDADLETAREDEIGQLFGAFDNMRDALEVQFREARQARHEAESSRREMERQNRRLDQFASTLSHDLRNPLAVARGHVELLRTKLDDSQGELLEHVEKIDGAHGRIDSIIDDVLTLTRKGESVEETERFELEDAAREGWGNVDSRDATLRVEDSIAIEGDRSRLLRALENLFRNSIDHVGPEVTVTVGLTEDGFYVEDDGPGIPDEEMDAIFEYGHTNSEDGTGIGLSIVKTIAEAHGWSVWVDGTSGRGARFVFSDVFATEERLFEESAFTWEHARADDD</sequence>
<accession>A0A897N0G8</accession>
<organism evidence="13 14">
    <name type="scientific">Halapricum desulfuricans</name>
    <dbReference type="NCBI Taxonomy" id="2841257"/>
    <lineage>
        <taxon>Archaea</taxon>
        <taxon>Methanobacteriati</taxon>
        <taxon>Methanobacteriota</taxon>
        <taxon>Stenosarchaea group</taxon>
        <taxon>Halobacteria</taxon>
        <taxon>Halobacteriales</taxon>
        <taxon>Haloarculaceae</taxon>
        <taxon>Halapricum</taxon>
    </lineage>
</organism>
<dbReference type="CDD" id="cd00075">
    <property type="entry name" value="HATPase"/>
    <property type="match status" value="1"/>
</dbReference>
<dbReference type="EC" id="2.7.13.3" evidence="2"/>
<evidence type="ECO:0000256" key="10">
    <source>
        <dbReference type="SAM" id="Phobius"/>
    </source>
</evidence>
<reference evidence="13" key="1">
    <citation type="submission" date="2020-11" db="EMBL/GenBank/DDBJ databases">
        <title>Carbohydrate-dependent, anaerobic sulfur respiration: A novel catabolism in halophilic archaea.</title>
        <authorList>
            <person name="Sorokin D.Y."/>
            <person name="Messina E."/>
            <person name="Smedile F."/>
            <person name="La Cono V."/>
            <person name="Hallsworth J.E."/>
            <person name="Yakimov M.M."/>
        </authorList>
    </citation>
    <scope>NUCLEOTIDE SEQUENCE</scope>
    <source>
        <strain evidence="13">HSR12-1</strain>
    </source>
</reference>
<feature type="domain" description="Histidine kinase" evidence="11">
    <location>
        <begin position="415"/>
        <end position="614"/>
    </location>
</feature>
<dbReference type="SUPFAM" id="SSF55874">
    <property type="entry name" value="ATPase domain of HSP90 chaperone/DNA topoisomerase II/histidine kinase"/>
    <property type="match status" value="1"/>
</dbReference>
<dbReference type="CDD" id="cd06225">
    <property type="entry name" value="HAMP"/>
    <property type="match status" value="1"/>
</dbReference>
<evidence type="ECO:0000259" key="12">
    <source>
        <dbReference type="PROSITE" id="PS50885"/>
    </source>
</evidence>
<dbReference type="Gene3D" id="3.30.565.10">
    <property type="entry name" value="Histidine kinase-like ATPase, C-terminal domain"/>
    <property type="match status" value="1"/>
</dbReference>
<dbReference type="Gene3D" id="1.10.287.130">
    <property type="match status" value="1"/>
</dbReference>
<dbReference type="CDD" id="cd00082">
    <property type="entry name" value="HisKA"/>
    <property type="match status" value="1"/>
</dbReference>
<dbReference type="Gene3D" id="6.10.340.10">
    <property type="match status" value="1"/>
</dbReference>
<evidence type="ECO:0000256" key="9">
    <source>
        <dbReference type="SAM" id="MobiDB-lite"/>
    </source>
</evidence>
<evidence type="ECO:0000313" key="14">
    <source>
        <dbReference type="Proteomes" id="UP000663525"/>
    </source>
</evidence>
<dbReference type="InterPro" id="IPR036890">
    <property type="entry name" value="HATPase_C_sf"/>
</dbReference>
<evidence type="ECO:0000256" key="6">
    <source>
        <dbReference type="ARBA" id="ARBA00023012"/>
    </source>
</evidence>
<evidence type="ECO:0000256" key="7">
    <source>
        <dbReference type="ARBA" id="ARBA00023224"/>
    </source>
</evidence>
<dbReference type="InterPro" id="IPR003661">
    <property type="entry name" value="HisK_dim/P_dom"/>
</dbReference>
<keyword evidence="10" id="KW-0812">Transmembrane</keyword>
<dbReference type="PROSITE" id="PS50885">
    <property type="entry name" value="HAMP"/>
    <property type="match status" value="1"/>
</dbReference>
<name>A0A897N0G8_9EURY</name>
<dbReference type="SMART" id="SM00388">
    <property type="entry name" value="HisKA"/>
    <property type="match status" value="1"/>
</dbReference>
<dbReference type="Pfam" id="PF00672">
    <property type="entry name" value="HAMP"/>
    <property type="match status" value="1"/>
</dbReference>
<feature type="transmembrane region" description="Helical" evidence="10">
    <location>
        <begin position="51"/>
        <end position="71"/>
    </location>
</feature>
<dbReference type="SMART" id="SM00304">
    <property type="entry name" value="HAMP"/>
    <property type="match status" value="1"/>
</dbReference>
<dbReference type="InterPro" id="IPR004358">
    <property type="entry name" value="Sig_transdc_His_kin-like_C"/>
</dbReference>
<dbReference type="SUPFAM" id="SSF158472">
    <property type="entry name" value="HAMP domain-like"/>
    <property type="match status" value="1"/>
</dbReference>
<dbReference type="AlphaFoldDB" id="A0A897N0G8"/>
<feature type="compositionally biased region" description="Basic and acidic residues" evidence="9">
    <location>
        <begin position="158"/>
        <end position="173"/>
    </location>
</feature>
<keyword evidence="5 13" id="KW-0418">Kinase</keyword>
<evidence type="ECO:0000256" key="1">
    <source>
        <dbReference type="ARBA" id="ARBA00000085"/>
    </source>
</evidence>
<dbReference type="Pfam" id="PF02518">
    <property type="entry name" value="HATPase_c"/>
    <property type="match status" value="1"/>
</dbReference>